<dbReference type="EMBL" id="JACNJZ010000132">
    <property type="protein sequence ID" value="MBC8318130.1"/>
    <property type="molecule type" value="Genomic_DNA"/>
</dbReference>
<evidence type="ECO:0000313" key="7">
    <source>
        <dbReference type="Proteomes" id="UP000614424"/>
    </source>
</evidence>
<evidence type="ECO:0000256" key="3">
    <source>
        <dbReference type="ARBA" id="ARBA00023163"/>
    </source>
</evidence>
<dbReference type="InterPro" id="IPR013656">
    <property type="entry name" value="PAS_4"/>
</dbReference>
<dbReference type="PROSITE" id="PS00622">
    <property type="entry name" value="HTH_LUXR_1"/>
    <property type="match status" value="1"/>
</dbReference>
<reference evidence="6 7" key="1">
    <citation type="submission" date="2020-08" db="EMBL/GenBank/DDBJ databases">
        <title>Bridging the membrane lipid divide: bacteria of the FCB group superphylum have the potential to synthesize archaeal ether lipids.</title>
        <authorList>
            <person name="Villanueva L."/>
            <person name="Von Meijenfeldt F.A.B."/>
            <person name="Westbye A.B."/>
            <person name="Yadav S."/>
            <person name="Hopmans E.C."/>
            <person name="Dutilh B.E."/>
            <person name="Sinninghe Damste J.S."/>
        </authorList>
    </citation>
    <scope>NUCLEOTIDE SEQUENCE [LARGE SCALE GENOMIC DNA]</scope>
    <source>
        <strain evidence="6">NIOZ-UU47</strain>
    </source>
</reference>
<dbReference type="GO" id="GO:0003677">
    <property type="term" value="F:DNA binding"/>
    <property type="evidence" value="ECO:0007669"/>
    <property type="project" value="UniProtKB-KW"/>
</dbReference>
<organism evidence="6 7">
    <name type="scientific">Candidatus Desulfobia pelagia</name>
    <dbReference type="NCBI Taxonomy" id="2841692"/>
    <lineage>
        <taxon>Bacteria</taxon>
        <taxon>Pseudomonadati</taxon>
        <taxon>Thermodesulfobacteriota</taxon>
        <taxon>Desulfobulbia</taxon>
        <taxon>Desulfobulbales</taxon>
        <taxon>Desulfobulbaceae</taxon>
        <taxon>Candidatus Desulfobia</taxon>
    </lineage>
</organism>
<feature type="domain" description="HTH luxR-type" evidence="5">
    <location>
        <begin position="218"/>
        <end position="283"/>
    </location>
</feature>
<dbReference type="Proteomes" id="UP000614424">
    <property type="component" value="Unassembled WGS sequence"/>
</dbReference>
<keyword evidence="2" id="KW-0238">DNA-binding</keyword>
<dbReference type="AlphaFoldDB" id="A0A8J6NF08"/>
<comment type="caution">
    <text evidence="6">The sequence shown here is derived from an EMBL/GenBank/DDBJ whole genome shotgun (WGS) entry which is preliminary data.</text>
</comment>
<evidence type="ECO:0000256" key="2">
    <source>
        <dbReference type="ARBA" id="ARBA00023125"/>
    </source>
</evidence>
<dbReference type="InterPro" id="IPR035965">
    <property type="entry name" value="PAS-like_dom_sf"/>
</dbReference>
<evidence type="ECO:0000256" key="4">
    <source>
        <dbReference type="SAM" id="Coils"/>
    </source>
</evidence>
<dbReference type="SMART" id="SM00421">
    <property type="entry name" value="HTH_LUXR"/>
    <property type="match status" value="1"/>
</dbReference>
<gene>
    <name evidence="6" type="ORF">H8E41_09500</name>
</gene>
<dbReference type="Gene3D" id="1.10.10.10">
    <property type="entry name" value="Winged helix-like DNA-binding domain superfamily/Winged helix DNA-binding domain"/>
    <property type="match status" value="1"/>
</dbReference>
<dbReference type="CDD" id="cd06170">
    <property type="entry name" value="LuxR_C_like"/>
    <property type="match status" value="1"/>
</dbReference>
<evidence type="ECO:0000313" key="6">
    <source>
        <dbReference type="EMBL" id="MBC8318130.1"/>
    </source>
</evidence>
<dbReference type="PRINTS" id="PR00038">
    <property type="entry name" value="HTHLUXR"/>
</dbReference>
<keyword evidence="1" id="KW-0805">Transcription regulation</keyword>
<dbReference type="Pfam" id="PF00196">
    <property type="entry name" value="GerE"/>
    <property type="match status" value="1"/>
</dbReference>
<feature type="coiled-coil region" evidence="4">
    <location>
        <begin position="126"/>
        <end position="153"/>
    </location>
</feature>
<dbReference type="InterPro" id="IPR016032">
    <property type="entry name" value="Sig_transdc_resp-reg_C-effctor"/>
</dbReference>
<dbReference type="GO" id="GO:0006355">
    <property type="term" value="P:regulation of DNA-templated transcription"/>
    <property type="evidence" value="ECO:0007669"/>
    <property type="project" value="InterPro"/>
</dbReference>
<proteinExistence type="predicted"/>
<dbReference type="SUPFAM" id="SSF55785">
    <property type="entry name" value="PYP-like sensor domain (PAS domain)"/>
    <property type="match status" value="1"/>
</dbReference>
<dbReference type="Pfam" id="PF08448">
    <property type="entry name" value="PAS_4"/>
    <property type="match status" value="1"/>
</dbReference>
<sequence length="284" mass="32539">MKNSMYEIIVNSLSAHVAVLDNMGIIIETNRAWQQFAEENGIEGAVDSAGVDYLAICETAKEHGELEGELVANAIRKVLDGELLEFVTQYPCHSPTKRRWYNLRVLPYLSENEHRVIVVHEDITPIILAQEQLRKKEIELRQKSEKLEETNIALKVLLEHRDRDLIELEQRMTANIRELVLPYVEKLKNSRIGPREQTLTDIVESHLNDIITPFLNRLTSLHLLLTPQEVEVAALVRQGKSSQEIADVLGVSLSTIGFHRKNLRRKLGLQDRSKNLRTYLLSLN</sequence>
<protein>
    <submittedName>
        <fullName evidence="6">PAS domain-containing protein</fullName>
    </submittedName>
</protein>
<name>A0A8J6NF08_9BACT</name>
<dbReference type="PANTHER" id="PTHR44688">
    <property type="entry name" value="DNA-BINDING TRANSCRIPTIONAL ACTIVATOR DEVR_DOSR"/>
    <property type="match status" value="1"/>
</dbReference>
<dbReference type="SUPFAM" id="SSF46894">
    <property type="entry name" value="C-terminal effector domain of the bipartite response regulators"/>
    <property type="match status" value="1"/>
</dbReference>
<dbReference type="Gene3D" id="3.30.450.20">
    <property type="entry name" value="PAS domain"/>
    <property type="match status" value="1"/>
</dbReference>
<evidence type="ECO:0000259" key="5">
    <source>
        <dbReference type="PROSITE" id="PS50043"/>
    </source>
</evidence>
<dbReference type="InterPro" id="IPR000792">
    <property type="entry name" value="Tscrpt_reg_LuxR_C"/>
</dbReference>
<keyword evidence="3" id="KW-0804">Transcription</keyword>
<evidence type="ECO:0000256" key="1">
    <source>
        <dbReference type="ARBA" id="ARBA00023015"/>
    </source>
</evidence>
<keyword evidence="4" id="KW-0175">Coiled coil</keyword>
<accession>A0A8J6NF08</accession>
<dbReference type="PANTHER" id="PTHR44688:SF16">
    <property type="entry name" value="DNA-BINDING TRANSCRIPTIONAL ACTIVATOR DEVR_DOSR"/>
    <property type="match status" value="1"/>
</dbReference>
<dbReference type="InterPro" id="IPR036388">
    <property type="entry name" value="WH-like_DNA-bd_sf"/>
</dbReference>
<dbReference type="PROSITE" id="PS50043">
    <property type="entry name" value="HTH_LUXR_2"/>
    <property type="match status" value="1"/>
</dbReference>